<dbReference type="InterPro" id="IPR018948">
    <property type="entry name" value="GTP-bd_TrmE_N"/>
</dbReference>
<name>A0ABW5DDZ8_9BACT</name>
<keyword evidence="2 6" id="KW-0819">tRNA processing</keyword>
<dbReference type="InterPro" id="IPR005225">
    <property type="entry name" value="Small_GTP-bd"/>
</dbReference>
<dbReference type="InterPro" id="IPR004520">
    <property type="entry name" value="GTPase_MnmE"/>
</dbReference>
<dbReference type="Gene3D" id="3.40.50.300">
    <property type="entry name" value="P-loop containing nucleotide triphosphate hydrolases"/>
    <property type="match status" value="1"/>
</dbReference>
<comment type="cofactor">
    <cofactor evidence="6">
        <name>K(+)</name>
        <dbReference type="ChEBI" id="CHEBI:29103"/>
    </cofactor>
    <text evidence="6">Binds 1 potassium ion per subunit.</text>
</comment>
<keyword evidence="6" id="KW-0460">Magnesium</keyword>
<dbReference type="Pfam" id="PF12631">
    <property type="entry name" value="MnmE_helical"/>
    <property type="match status" value="1"/>
</dbReference>
<proteinExistence type="inferred from homology"/>
<feature type="binding site" evidence="6">
    <location>
        <position position="230"/>
    </location>
    <ligand>
        <name>K(+)</name>
        <dbReference type="ChEBI" id="CHEBI:29103"/>
    </ligand>
</feature>
<dbReference type="Proteomes" id="UP001597375">
    <property type="component" value="Unassembled WGS sequence"/>
</dbReference>
<keyword evidence="3 6" id="KW-0547">Nucleotide-binding</keyword>
<evidence type="ECO:0000256" key="5">
    <source>
        <dbReference type="ARBA" id="ARBA00023134"/>
    </source>
</evidence>
<dbReference type="PRINTS" id="PR00449">
    <property type="entry name" value="RASTRNSFRMNG"/>
</dbReference>
<feature type="binding site" evidence="6">
    <location>
        <position position="234"/>
    </location>
    <ligand>
        <name>Mg(2+)</name>
        <dbReference type="ChEBI" id="CHEBI:18420"/>
    </ligand>
</feature>
<feature type="binding site" evidence="6">
    <location>
        <position position="85"/>
    </location>
    <ligand>
        <name>(6S)-5-formyl-5,6,7,8-tetrahydrofolate</name>
        <dbReference type="ChEBI" id="CHEBI:57457"/>
    </ligand>
</feature>
<dbReference type="NCBIfam" id="TIGR00231">
    <property type="entry name" value="small_GTP"/>
    <property type="match status" value="1"/>
</dbReference>
<dbReference type="Gene3D" id="3.30.1360.120">
    <property type="entry name" value="Probable tRNA modification gtpase trme, domain 1"/>
    <property type="match status" value="1"/>
</dbReference>
<keyword evidence="6" id="KW-0963">Cytoplasm</keyword>
<evidence type="ECO:0000256" key="3">
    <source>
        <dbReference type="ARBA" id="ARBA00022741"/>
    </source>
</evidence>
<reference evidence="10" key="1">
    <citation type="journal article" date="2019" name="Int. J. Syst. Evol. Microbiol.">
        <title>The Global Catalogue of Microorganisms (GCM) 10K type strain sequencing project: providing services to taxonomists for standard genome sequencing and annotation.</title>
        <authorList>
            <consortium name="The Broad Institute Genomics Platform"/>
            <consortium name="The Broad Institute Genome Sequencing Center for Infectious Disease"/>
            <person name="Wu L."/>
            <person name="Ma J."/>
        </authorList>
    </citation>
    <scope>NUCLEOTIDE SEQUENCE [LARGE SCALE GENOMIC DNA]</scope>
    <source>
        <strain evidence="10">CGMCC 4.7106</strain>
    </source>
</reference>
<dbReference type="PROSITE" id="PS51709">
    <property type="entry name" value="G_TRME"/>
    <property type="match status" value="1"/>
</dbReference>
<accession>A0ABW5DDZ8</accession>
<dbReference type="InterPro" id="IPR031168">
    <property type="entry name" value="G_TrmE"/>
</dbReference>
<feature type="binding site" evidence="6">
    <location>
        <begin position="249"/>
        <end position="255"/>
    </location>
    <ligand>
        <name>GTP</name>
        <dbReference type="ChEBI" id="CHEBI:37565"/>
    </ligand>
</feature>
<dbReference type="InterPro" id="IPR027417">
    <property type="entry name" value="P-loop_NTPase"/>
</dbReference>
<dbReference type="CDD" id="cd04164">
    <property type="entry name" value="trmE"/>
    <property type="match status" value="1"/>
</dbReference>
<feature type="binding site" evidence="6">
    <location>
        <position position="249"/>
    </location>
    <ligand>
        <name>K(+)</name>
        <dbReference type="ChEBI" id="CHEBI:29103"/>
    </ligand>
</feature>
<evidence type="ECO:0000313" key="9">
    <source>
        <dbReference type="EMBL" id="MFD2257605.1"/>
    </source>
</evidence>
<feature type="binding site" evidence="6">
    <location>
        <begin position="274"/>
        <end position="277"/>
    </location>
    <ligand>
        <name>GTP</name>
        <dbReference type="ChEBI" id="CHEBI:37565"/>
    </ligand>
</feature>
<dbReference type="NCBIfam" id="NF003661">
    <property type="entry name" value="PRK05291.1-3"/>
    <property type="match status" value="1"/>
</dbReference>
<keyword evidence="6" id="KW-0479">Metal-binding</keyword>
<dbReference type="Pfam" id="PF01926">
    <property type="entry name" value="MMR_HSR1"/>
    <property type="match status" value="1"/>
</dbReference>
<dbReference type="InterPro" id="IPR027266">
    <property type="entry name" value="TrmE/GcvT-like"/>
</dbReference>
<feature type="binding site" evidence="6">
    <location>
        <position position="255"/>
    </location>
    <ligand>
        <name>Mg(2+)</name>
        <dbReference type="ChEBI" id="CHEBI:18420"/>
    </ligand>
</feature>
<keyword evidence="10" id="KW-1185">Reference proteome</keyword>
<keyword evidence="6 9" id="KW-0378">Hydrolase</keyword>
<comment type="function">
    <text evidence="6">Exhibits a very high intrinsic GTPase hydrolysis rate. Involved in the addition of a carboxymethylaminomethyl (cmnm) group at the wobble position (U34) of certain tRNAs, forming tRNA-cmnm(5)s(2)U34.</text>
</comment>
<comment type="caution">
    <text evidence="6">Lacks conserved residue(s) required for the propagation of feature annotation.</text>
</comment>
<keyword evidence="5 6" id="KW-0342">GTP-binding</keyword>
<organism evidence="9 10">
    <name type="scientific">Luteolibacter algae</name>
    <dbReference type="NCBI Taxonomy" id="454151"/>
    <lineage>
        <taxon>Bacteria</taxon>
        <taxon>Pseudomonadati</taxon>
        <taxon>Verrucomicrobiota</taxon>
        <taxon>Verrucomicrobiia</taxon>
        <taxon>Verrucomicrobiales</taxon>
        <taxon>Verrucomicrobiaceae</taxon>
        <taxon>Luteolibacter</taxon>
    </lineage>
</organism>
<comment type="caution">
    <text evidence="9">The sequence shown here is derived from an EMBL/GenBank/DDBJ whole genome shotgun (WGS) entry which is preliminary data.</text>
</comment>
<evidence type="ECO:0000256" key="6">
    <source>
        <dbReference type="HAMAP-Rule" id="MF_00379"/>
    </source>
</evidence>
<feature type="binding site" evidence="6">
    <location>
        <position position="254"/>
    </location>
    <ligand>
        <name>K(+)</name>
        <dbReference type="ChEBI" id="CHEBI:29103"/>
    </ligand>
</feature>
<feature type="binding site" evidence="6">
    <location>
        <position position="124"/>
    </location>
    <ligand>
        <name>(6S)-5-formyl-5,6,7,8-tetrahydrofolate</name>
        <dbReference type="ChEBI" id="CHEBI:57457"/>
    </ligand>
</feature>
<dbReference type="NCBIfam" id="TIGR00450">
    <property type="entry name" value="mnmE_trmE_thdF"/>
    <property type="match status" value="1"/>
</dbReference>
<sequence length="449" mass="48284">MAPAHTSTIAAVASPMGVGAISLIRISGPQALAVADLACGGIASTSMPRLVRRCKIRDESGAVIDDGLITVFHGPNSFTGEDTVEFAGHGGILVTKEALSRFLECGAVHASPGEFSQRAFTNGKLDLTQAEGIMDLISAQTRLAIRAAHSQLEGTLGKRTTAARDELLEILAHLEAWIDFPDEDIDPQTAIQLRARIFGILETIDSLLSTADQGRVLREGVRTVIFGEPNVGKSSLLNRLLGFDRAIVSDIAGTTRDTIEEVINLHGIPLRLVDTAGVRESDDTIETQGIQRTVRQIEDADLLLEIADCSLPRPERAVYPSNHATHLLILNKSDLGEHPSWNDVEAIRISCISEQGFNTLSDAIREALHFTEADFGEHAVAINARHKASLALARTNLHAALELLTEENSDPELAAIDLREALDALGEIPGKVDTEDLLGVIFSQFCIGK</sequence>
<dbReference type="Pfam" id="PF10396">
    <property type="entry name" value="TrmE_N"/>
    <property type="match status" value="1"/>
</dbReference>
<feature type="binding site" evidence="6">
    <location>
        <position position="251"/>
    </location>
    <ligand>
        <name>K(+)</name>
        <dbReference type="ChEBI" id="CHEBI:29103"/>
    </ligand>
</feature>
<dbReference type="InterPro" id="IPR025867">
    <property type="entry name" value="MnmE_helical"/>
</dbReference>
<dbReference type="GO" id="GO:0016787">
    <property type="term" value="F:hydrolase activity"/>
    <property type="evidence" value="ECO:0007669"/>
    <property type="project" value="UniProtKB-KW"/>
</dbReference>
<dbReference type="SUPFAM" id="SSF116878">
    <property type="entry name" value="TrmE connector domain"/>
    <property type="match status" value="1"/>
</dbReference>
<evidence type="ECO:0000313" key="10">
    <source>
        <dbReference type="Proteomes" id="UP001597375"/>
    </source>
</evidence>
<dbReference type="SUPFAM" id="SSF52540">
    <property type="entry name" value="P-loop containing nucleoside triphosphate hydrolases"/>
    <property type="match status" value="1"/>
</dbReference>
<dbReference type="CDD" id="cd14858">
    <property type="entry name" value="TrmE_N"/>
    <property type="match status" value="1"/>
</dbReference>
<dbReference type="PANTHER" id="PTHR42714">
    <property type="entry name" value="TRNA MODIFICATION GTPASE GTPBP3"/>
    <property type="match status" value="1"/>
</dbReference>
<evidence type="ECO:0000256" key="2">
    <source>
        <dbReference type="ARBA" id="ARBA00022694"/>
    </source>
</evidence>
<dbReference type="RefSeq" id="WP_386820920.1">
    <property type="nucleotide sequence ID" value="NZ_JBHUIT010000031.1"/>
</dbReference>
<comment type="subunit">
    <text evidence="6">Homodimer. Heterotetramer of two MnmE and two MnmG subunits.</text>
</comment>
<comment type="subcellular location">
    <subcellularLocation>
        <location evidence="6">Cytoplasm</location>
    </subcellularLocation>
</comment>
<evidence type="ECO:0000259" key="8">
    <source>
        <dbReference type="PROSITE" id="PS51709"/>
    </source>
</evidence>
<dbReference type="EMBL" id="JBHUIT010000031">
    <property type="protein sequence ID" value="MFD2257605.1"/>
    <property type="molecule type" value="Genomic_DNA"/>
</dbReference>
<feature type="domain" description="TrmE-type G" evidence="8">
    <location>
        <begin position="220"/>
        <end position="369"/>
    </location>
</feature>
<evidence type="ECO:0000256" key="1">
    <source>
        <dbReference type="ARBA" id="ARBA00011043"/>
    </source>
</evidence>
<dbReference type="InterPro" id="IPR027368">
    <property type="entry name" value="MnmE_dom2"/>
</dbReference>
<dbReference type="EC" id="3.6.-.-" evidence="6"/>
<evidence type="ECO:0000256" key="7">
    <source>
        <dbReference type="RuleBase" id="RU003313"/>
    </source>
</evidence>
<evidence type="ECO:0000256" key="4">
    <source>
        <dbReference type="ARBA" id="ARBA00022958"/>
    </source>
</evidence>
<dbReference type="PANTHER" id="PTHR42714:SF2">
    <property type="entry name" value="TRNA MODIFICATION GTPASE GTPBP3, MITOCHONDRIAL"/>
    <property type="match status" value="1"/>
</dbReference>
<feature type="binding site" evidence="6">
    <location>
        <begin position="230"/>
        <end position="235"/>
    </location>
    <ligand>
        <name>GTP</name>
        <dbReference type="ChEBI" id="CHEBI:37565"/>
    </ligand>
</feature>
<dbReference type="HAMAP" id="MF_00379">
    <property type="entry name" value="GTPase_MnmE"/>
    <property type="match status" value="1"/>
</dbReference>
<feature type="binding site" evidence="6">
    <location>
        <position position="449"/>
    </location>
    <ligand>
        <name>(6S)-5-formyl-5,6,7,8-tetrahydrofolate</name>
        <dbReference type="ChEBI" id="CHEBI:57457"/>
    </ligand>
</feature>
<keyword evidence="4 6" id="KW-0630">Potassium</keyword>
<comment type="similarity">
    <text evidence="1 6 7">Belongs to the TRAFAC class TrmE-Era-EngA-EngB-Septin-like GTPase superfamily. TrmE GTPase family.</text>
</comment>
<dbReference type="InterPro" id="IPR006073">
    <property type="entry name" value="GTP-bd"/>
</dbReference>
<gene>
    <name evidence="6 9" type="primary">mnmE</name>
    <name evidence="6" type="synonym">trmE</name>
    <name evidence="9" type="ORF">ACFSSA_13055</name>
</gene>
<feature type="binding site" evidence="6">
    <location>
        <position position="25"/>
    </location>
    <ligand>
        <name>(6S)-5-formyl-5,6,7,8-tetrahydrofolate</name>
        <dbReference type="ChEBI" id="CHEBI:57457"/>
    </ligand>
</feature>
<dbReference type="Gene3D" id="1.20.120.430">
    <property type="entry name" value="tRNA modification GTPase MnmE domain 2"/>
    <property type="match status" value="1"/>
</dbReference>
<protein>
    <recommendedName>
        <fullName evidence="6">tRNA modification GTPase MnmE</fullName>
        <ecNumber evidence="6">3.6.-.-</ecNumber>
    </recommendedName>
</protein>